<sequence>VVVVDEERRSLERDIDAAIQAYVRREYGLAIGERTAEEINRHIGSAASPPYEGRVEVKGREVMSGVPKTVVLTSVEIRRAIEEP</sequence>
<reference evidence="1" key="1">
    <citation type="submission" date="2018-05" db="EMBL/GenBank/DDBJ databases">
        <authorList>
            <person name="Lanie J.A."/>
            <person name="Ng W.-L."/>
            <person name="Kazmierczak K.M."/>
            <person name="Andrzejewski T.M."/>
            <person name="Davidsen T.M."/>
            <person name="Wayne K.J."/>
            <person name="Tettelin H."/>
            <person name="Glass J.I."/>
            <person name="Rusch D."/>
            <person name="Podicherti R."/>
            <person name="Tsui H.-C.T."/>
            <person name="Winkler M.E."/>
        </authorList>
    </citation>
    <scope>NUCLEOTIDE SEQUENCE</scope>
</reference>
<organism evidence="1">
    <name type="scientific">marine metagenome</name>
    <dbReference type="NCBI Taxonomy" id="408172"/>
    <lineage>
        <taxon>unclassified sequences</taxon>
        <taxon>metagenomes</taxon>
        <taxon>ecological metagenomes</taxon>
    </lineage>
</organism>
<name>A0A383CZ79_9ZZZZ</name>
<gene>
    <name evidence="1" type="ORF">METZ01_LOCUS489802</name>
</gene>
<dbReference type="Gene3D" id="3.90.640.10">
    <property type="entry name" value="Actin, Chain A, domain 4"/>
    <property type="match status" value="1"/>
</dbReference>
<dbReference type="SUPFAM" id="SSF53067">
    <property type="entry name" value="Actin-like ATPase domain"/>
    <property type="match status" value="1"/>
</dbReference>
<accession>A0A383CZ79</accession>
<feature type="non-terminal residue" evidence="1">
    <location>
        <position position="1"/>
    </location>
</feature>
<dbReference type="Pfam" id="PF06723">
    <property type="entry name" value="MreB_Mbl"/>
    <property type="match status" value="1"/>
</dbReference>
<evidence type="ECO:0000313" key="1">
    <source>
        <dbReference type="EMBL" id="SVE36948.1"/>
    </source>
</evidence>
<dbReference type="InterPro" id="IPR056546">
    <property type="entry name" value="MreB_MamK-like"/>
</dbReference>
<dbReference type="EMBL" id="UINC01212562">
    <property type="protein sequence ID" value="SVE36948.1"/>
    <property type="molecule type" value="Genomic_DNA"/>
</dbReference>
<protein>
    <submittedName>
        <fullName evidence="1">Uncharacterized protein</fullName>
    </submittedName>
</protein>
<dbReference type="AlphaFoldDB" id="A0A383CZ79"/>
<proteinExistence type="predicted"/>
<dbReference type="InterPro" id="IPR043129">
    <property type="entry name" value="ATPase_NBD"/>
</dbReference>